<dbReference type="AlphaFoldDB" id="A0A8S3WA17"/>
<evidence type="ECO:0000313" key="2">
    <source>
        <dbReference type="Proteomes" id="UP000691718"/>
    </source>
</evidence>
<sequence length="123" mass="13814">MSRNRCCVPGCVESGNSHSVLHGFPNPENYLDLGFMLNKNSIVTDPVYFASEVASQQSIHQNKENVISIVGANKVIAVRKLTKRVTATKSEKELHRKIRALKMKLGKCQNKSNYLFQYGISCR</sequence>
<evidence type="ECO:0000313" key="1">
    <source>
        <dbReference type="EMBL" id="CAG4947263.1"/>
    </source>
</evidence>
<accession>A0A8S3WA17</accession>
<comment type="caution">
    <text evidence="1">The sequence shown here is derived from an EMBL/GenBank/DDBJ whole genome shotgun (WGS) entry which is preliminary data.</text>
</comment>
<name>A0A8S3WA17_PARAO</name>
<dbReference type="Proteomes" id="UP000691718">
    <property type="component" value="Unassembled WGS sequence"/>
</dbReference>
<protein>
    <submittedName>
        <fullName evidence="1">(apollo) hypothetical protein</fullName>
    </submittedName>
</protein>
<gene>
    <name evidence="1" type="ORF">PAPOLLO_LOCUS3567</name>
</gene>
<reference evidence="1" key="1">
    <citation type="submission" date="2021-04" db="EMBL/GenBank/DDBJ databases">
        <authorList>
            <person name="Tunstrom K."/>
        </authorList>
    </citation>
    <scope>NUCLEOTIDE SEQUENCE</scope>
</reference>
<dbReference type="OrthoDB" id="7490359at2759"/>
<dbReference type="EMBL" id="CAJQZP010000212">
    <property type="protein sequence ID" value="CAG4947263.1"/>
    <property type="molecule type" value="Genomic_DNA"/>
</dbReference>
<proteinExistence type="predicted"/>
<organism evidence="1 2">
    <name type="scientific">Parnassius apollo</name>
    <name type="common">Apollo butterfly</name>
    <name type="synonym">Papilio apollo</name>
    <dbReference type="NCBI Taxonomy" id="110799"/>
    <lineage>
        <taxon>Eukaryota</taxon>
        <taxon>Metazoa</taxon>
        <taxon>Ecdysozoa</taxon>
        <taxon>Arthropoda</taxon>
        <taxon>Hexapoda</taxon>
        <taxon>Insecta</taxon>
        <taxon>Pterygota</taxon>
        <taxon>Neoptera</taxon>
        <taxon>Endopterygota</taxon>
        <taxon>Lepidoptera</taxon>
        <taxon>Glossata</taxon>
        <taxon>Ditrysia</taxon>
        <taxon>Papilionoidea</taxon>
        <taxon>Papilionidae</taxon>
        <taxon>Parnassiinae</taxon>
        <taxon>Parnassini</taxon>
        <taxon>Parnassius</taxon>
        <taxon>Parnassius</taxon>
    </lineage>
</organism>
<keyword evidence="2" id="KW-1185">Reference proteome</keyword>